<protein>
    <submittedName>
        <fullName evidence="1">Baseplate assembly protein</fullName>
    </submittedName>
</protein>
<keyword evidence="2" id="KW-1185">Reference proteome</keyword>
<reference evidence="2" key="1">
    <citation type="submission" date="2017-09" db="EMBL/GenBank/DDBJ databases">
        <title>Genome sequence of Nannocystis excedens DSM 71.</title>
        <authorList>
            <person name="Blom J."/>
        </authorList>
    </citation>
    <scope>NUCLEOTIDE SEQUENCE [LARGE SCALE GENOMIC DNA]</scope>
    <source>
        <strain evidence="2">type strain: E19</strain>
    </source>
</reference>
<dbReference type="Proteomes" id="UP000223606">
    <property type="component" value="Chromosome 1"/>
</dbReference>
<accession>A0A2C9D5B4</accession>
<dbReference type="OrthoDB" id="9793802at2"/>
<proteinExistence type="predicted"/>
<dbReference type="AlphaFoldDB" id="A0A2C9D5B4"/>
<evidence type="ECO:0000313" key="2">
    <source>
        <dbReference type="Proteomes" id="UP000223606"/>
    </source>
</evidence>
<sequence>MTRFVAPDLSALGGLPLTETGFAALEASRSAYLKAALALYGIDYDVEALETDPLRIAFSEGGAYQEQLVDQRINEAMSALSLATATGAALDHIAATYYGISRQSTTDGDGLVTFESDARFRARIALAPEAFSTAGPEGAYDFHALELDGLPDLSDVATYSEEDGATYSDAVLFADAYSRGQRTTAFAGRANGDPVLAPEVLLVVLPGTDYGAADQALIDRVYDAVTSEEVRPIGDNVRIEAAEVVDYTVEMTVAYAAGADPAPMIAEVEAKIAAYAAKRRRVGFTAERLGLGGCGYVSGVEAVTLTSPAADVGGGSKQAPNCTAITVTAVQAAGTWA</sequence>
<evidence type="ECO:0000313" key="1">
    <source>
        <dbReference type="EMBL" id="SON55532.1"/>
    </source>
</evidence>
<dbReference type="PIRSF" id="PIRSF020481">
    <property type="entry name" value="BAP"/>
    <property type="match status" value="1"/>
</dbReference>
<gene>
    <name evidence="1" type="ORF">HDIA_1991</name>
</gene>
<organism evidence="1 2">
    <name type="scientific">Hartmannibacter diazotrophicus</name>
    <dbReference type="NCBI Taxonomy" id="1482074"/>
    <lineage>
        <taxon>Bacteria</taxon>
        <taxon>Pseudomonadati</taxon>
        <taxon>Pseudomonadota</taxon>
        <taxon>Alphaproteobacteria</taxon>
        <taxon>Hyphomicrobiales</taxon>
        <taxon>Pleomorphomonadaceae</taxon>
        <taxon>Hartmannibacter</taxon>
    </lineage>
</organism>
<dbReference type="KEGG" id="hdi:HDIA_1991"/>
<dbReference type="EMBL" id="LT960614">
    <property type="protein sequence ID" value="SON55532.1"/>
    <property type="molecule type" value="Genomic_DNA"/>
</dbReference>
<name>A0A2C9D5B4_9HYPH</name>
<dbReference type="RefSeq" id="WP_099556033.1">
    <property type="nucleotide sequence ID" value="NZ_LT960614.1"/>
</dbReference>
<dbReference type="InterPro" id="IPR014507">
    <property type="entry name" value="Baseplate_assembly_J_pred"/>
</dbReference>